<dbReference type="InterPro" id="IPR002110">
    <property type="entry name" value="Ankyrin_rpt"/>
</dbReference>
<dbReference type="SMART" id="SM00248">
    <property type="entry name" value="ANK"/>
    <property type="match status" value="6"/>
</dbReference>
<gene>
    <name evidence="3" type="ORF">VFPPC_13572</name>
</gene>
<evidence type="ECO:0000256" key="2">
    <source>
        <dbReference type="ARBA" id="ARBA00023043"/>
    </source>
</evidence>
<dbReference type="EMBL" id="LSBJ02000003">
    <property type="protein sequence ID" value="OAQ67751.1"/>
    <property type="molecule type" value="Genomic_DNA"/>
</dbReference>
<sequence length="730" mass="83463">MDTPHLSEGRDWLSRMPNELLLMVGNNLRIVADIGSLARVNRHFHQVFNHTLYNTQLRTRLDKRALPCAVRKGCEAGVVKALNAGARELVNSSFPEMRWNPRFSTGLDENLLYHAVFHGYRGIVKLLLDAGAVHPHVSRRQRRRTPPDTYHHQYPNLRIDQEHILETAVQMGHYAIAQDLLSHGGFTTTRSLIASLRAAASNGHSGIFFELLSHLEDETSPEVQDWLVNRAIIDICRPEYEIDKENKKLAEVMSMADYVLRRIKEEHWEMNIHNSLHQVCRGHMDSAELLELFISHGLDPMLRDDDYRDRLPIAAAMQTRNTTIVKHLIDQGHFSNHPFDLEYLLEEVCFGDPTKEDEYIAIAEWLFAQGAALHEPSRIVKDAAGRLCRYGNGRLFQLLLDNDPEFNRVVLDKSPNLLRYACKDETDSHLALTKVVFNKEAKPNSGSRLHPKLPQLHFACTRGKRNSIKVMVEYTGKPTGKASDVFPFNTLDISLAIRDSKTVQMLLEYAKAEKSRRGQDAGDEPAGGLQALLSLDSNDVIINPHYYFTEAAGQGDVKTMSDFFDKRIFPPLENAWIYRYFDHPLMNAVANNHPAAVQKCLDMGYDPLSVSNFYKTQGEDGLIVAACYRDSVKVLDVILRMPQREHDIVEGLKLAIDKNNVEMVKRIYMHLVKSNPGEVILRKIFNYARGRKNARMMDALDDMGAPYDGEFWWSERHDNPKYVCDFPKRR</sequence>
<keyword evidence="2" id="KW-0040">ANK repeat</keyword>
<evidence type="ECO:0000256" key="1">
    <source>
        <dbReference type="ARBA" id="ARBA00022737"/>
    </source>
</evidence>
<evidence type="ECO:0000313" key="4">
    <source>
        <dbReference type="Proteomes" id="UP000078397"/>
    </source>
</evidence>
<name>A0A179FRI8_METCM</name>
<organism evidence="3 4">
    <name type="scientific">Pochonia chlamydosporia 170</name>
    <dbReference type="NCBI Taxonomy" id="1380566"/>
    <lineage>
        <taxon>Eukaryota</taxon>
        <taxon>Fungi</taxon>
        <taxon>Dikarya</taxon>
        <taxon>Ascomycota</taxon>
        <taxon>Pezizomycotina</taxon>
        <taxon>Sordariomycetes</taxon>
        <taxon>Hypocreomycetidae</taxon>
        <taxon>Hypocreales</taxon>
        <taxon>Clavicipitaceae</taxon>
        <taxon>Pochonia</taxon>
    </lineage>
</organism>
<dbReference type="RefSeq" id="XP_018144601.1">
    <property type="nucleotide sequence ID" value="XM_018291347.1"/>
</dbReference>
<comment type="caution">
    <text evidence="3">The sequence shown here is derived from an EMBL/GenBank/DDBJ whole genome shotgun (WGS) entry which is preliminary data.</text>
</comment>
<dbReference type="Gene3D" id="1.25.40.20">
    <property type="entry name" value="Ankyrin repeat-containing domain"/>
    <property type="match status" value="2"/>
</dbReference>
<dbReference type="Proteomes" id="UP000078397">
    <property type="component" value="Unassembled WGS sequence"/>
</dbReference>
<dbReference type="GeneID" id="28855341"/>
<dbReference type="PANTHER" id="PTHR24198:SF165">
    <property type="entry name" value="ANKYRIN REPEAT-CONTAINING PROTEIN-RELATED"/>
    <property type="match status" value="1"/>
</dbReference>
<dbReference type="SUPFAM" id="SSF48403">
    <property type="entry name" value="Ankyrin repeat"/>
    <property type="match status" value="2"/>
</dbReference>
<dbReference type="KEGG" id="pchm:VFPPC_13572"/>
<proteinExistence type="predicted"/>
<dbReference type="PANTHER" id="PTHR24198">
    <property type="entry name" value="ANKYRIN REPEAT AND PROTEIN KINASE DOMAIN-CONTAINING PROTEIN"/>
    <property type="match status" value="1"/>
</dbReference>
<keyword evidence="1" id="KW-0677">Repeat</keyword>
<evidence type="ECO:0000313" key="3">
    <source>
        <dbReference type="EMBL" id="OAQ67751.1"/>
    </source>
</evidence>
<dbReference type="InterPro" id="IPR036770">
    <property type="entry name" value="Ankyrin_rpt-contain_sf"/>
</dbReference>
<protein>
    <submittedName>
        <fullName evidence="3">Ankyrin repeats (3 copies) domain-containing protein</fullName>
    </submittedName>
</protein>
<dbReference type="AlphaFoldDB" id="A0A179FRI8"/>
<keyword evidence="4" id="KW-1185">Reference proteome</keyword>
<accession>A0A179FRI8</accession>
<reference evidence="3 4" key="1">
    <citation type="journal article" date="2016" name="PLoS Pathog.">
        <title>Biosynthesis of antibiotic leucinostatins in bio-control fungus Purpureocillium lilacinum and their inhibition on phytophthora revealed by genome mining.</title>
        <authorList>
            <person name="Wang G."/>
            <person name="Liu Z."/>
            <person name="Lin R."/>
            <person name="Li E."/>
            <person name="Mao Z."/>
            <person name="Ling J."/>
            <person name="Yang Y."/>
            <person name="Yin W.B."/>
            <person name="Xie B."/>
        </authorList>
    </citation>
    <scope>NUCLEOTIDE SEQUENCE [LARGE SCALE GENOMIC DNA]</scope>
    <source>
        <strain evidence="3">170</strain>
    </source>
</reference>